<comment type="caution">
    <text evidence="6">The sequence shown here is derived from an EMBL/GenBank/DDBJ whole genome shotgun (WGS) entry which is preliminary data.</text>
</comment>
<dbReference type="GO" id="GO:0004519">
    <property type="term" value="F:endonuclease activity"/>
    <property type="evidence" value="ECO:0007669"/>
    <property type="project" value="UniProtKB-KW"/>
</dbReference>
<keyword evidence="6" id="KW-0255">Endonuclease</keyword>
<protein>
    <submittedName>
        <fullName evidence="6">Restriction endonuclease subunit S</fullName>
        <ecNumber evidence="6">3.1.21.-</ecNumber>
    </submittedName>
</protein>
<keyword evidence="2" id="KW-0680">Restriction system</keyword>
<proteinExistence type="inferred from homology"/>
<dbReference type="Pfam" id="PF01420">
    <property type="entry name" value="Methylase_S"/>
    <property type="match status" value="1"/>
</dbReference>
<keyword evidence="6" id="KW-0540">Nuclease</keyword>
<dbReference type="RefSeq" id="WP_318046290.1">
    <property type="nucleotide sequence ID" value="NZ_JAWPFJ010000026.1"/>
</dbReference>
<feature type="domain" description="Type I restriction modification DNA specificity" evidence="5">
    <location>
        <begin position="13"/>
        <end position="126"/>
    </location>
</feature>
<dbReference type="AlphaFoldDB" id="A0AAP6CUA2"/>
<evidence type="ECO:0000313" key="6">
    <source>
        <dbReference type="EMBL" id="MDW2916684.1"/>
    </source>
</evidence>
<evidence type="ECO:0000256" key="3">
    <source>
        <dbReference type="ARBA" id="ARBA00023125"/>
    </source>
</evidence>
<dbReference type="InterPro" id="IPR044946">
    <property type="entry name" value="Restrct_endonuc_typeI_TRD_sf"/>
</dbReference>
<organism evidence="6 7">
    <name type="scientific">Mesomycoplasma ovipneumoniae</name>
    <dbReference type="NCBI Taxonomy" id="29562"/>
    <lineage>
        <taxon>Bacteria</taxon>
        <taxon>Bacillati</taxon>
        <taxon>Mycoplasmatota</taxon>
        <taxon>Mycoplasmoidales</taxon>
        <taxon>Metamycoplasmataceae</taxon>
        <taxon>Mesomycoplasma</taxon>
    </lineage>
</organism>
<feature type="coiled-coil region" evidence="4">
    <location>
        <begin position="104"/>
        <end position="145"/>
    </location>
</feature>
<keyword evidence="3" id="KW-0238">DNA-binding</keyword>
<reference evidence="6" key="1">
    <citation type="submission" date="2023-10" db="EMBL/GenBank/DDBJ databases">
        <title>Genome sequences of Myoplasma ovipneumoniae isolated from sheep.</title>
        <authorList>
            <person name="Spergser J."/>
        </authorList>
    </citation>
    <scope>NUCLEOTIDE SEQUENCE</scope>
    <source>
        <strain evidence="6">5474_3</strain>
    </source>
</reference>
<comment type="similarity">
    <text evidence="1">Belongs to the type-I restriction system S methylase family.</text>
</comment>
<keyword evidence="6" id="KW-0378">Hydrolase</keyword>
<dbReference type="PANTHER" id="PTHR30408:SF12">
    <property type="entry name" value="TYPE I RESTRICTION ENZYME MJAVIII SPECIFICITY SUBUNIT"/>
    <property type="match status" value="1"/>
</dbReference>
<dbReference type="Proteomes" id="UP001287983">
    <property type="component" value="Unassembled WGS sequence"/>
</dbReference>
<evidence type="ECO:0000256" key="1">
    <source>
        <dbReference type="ARBA" id="ARBA00010923"/>
    </source>
</evidence>
<dbReference type="InterPro" id="IPR000055">
    <property type="entry name" value="Restrct_endonuc_typeI_TRD"/>
</dbReference>
<dbReference type="GO" id="GO:0009307">
    <property type="term" value="P:DNA restriction-modification system"/>
    <property type="evidence" value="ECO:0007669"/>
    <property type="project" value="UniProtKB-KW"/>
</dbReference>
<evidence type="ECO:0000256" key="2">
    <source>
        <dbReference type="ARBA" id="ARBA00022747"/>
    </source>
</evidence>
<name>A0AAP6CUA2_9BACT</name>
<dbReference type="Gene3D" id="3.90.220.20">
    <property type="entry name" value="DNA methylase specificity domains"/>
    <property type="match status" value="1"/>
</dbReference>
<dbReference type="EMBL" id="JAWPFQ010000032">
    <property type="protein sequence ID" value="MDW2916684.1"/>
    <property type="molecule type" value="Genomic_DNA"/>
</dbReference>
<evidence type="ECO:0000259" key="5">
    <source>
        <dbReference type="Pfam" id="PF01420"/>
    </source>
</evidence>
<gene>
    <name evidence="6" type="ORF">R7W55_03520</name>
</gene>
<dbReference type="EC" id="3.1.21.-" evidence="6"/>
<keyword evidence="4" id="KW-0175">Coiled coil</keyword>
<dbReference type="PANTHER" id="PTHR30408">
    <property type="entry name" value="TYPE-1 RESTRICTION ENZYME ECOKI SPECIFICITY PROTEIN"/>
    <property type="match status" value="1"/>
</dbReference>
<accession>A0AAP6CUA2</accession>
<dbReference type="InterPro" id="IPR052021">
    <property type="entry name" value="Type-I_RS_S_subunit"/>
</dbReference>
<dbReference type="GO" id="GO:0003677">
    <property type="term" value="F:DNA binding"/>
    <property type="evidence" value="ECO:0007669"/>
    <property type="project" value="UniProtKB-KW"/>
</dbReference>
<sequence length="227" mass="26509">MFPVYGGGGETFKYQTYNRENQYIISRFGMSQQCVRYVKGKFFLNDSGLTVNKNTEEIKQKYLDLYLYSIQNKIFALGRGSAQKNLDIERFRNLDIPVPPIEIQEKIIKECEELEKQYETTRMKIEEYQAQIQKIFEDLEVLKSEGGYKTLVEVCKEIYAGGDIPKEDFSKIKTPKYNVPIFTNGTNENALYGYTNKARTIETAITISSKRNNRIFRKKRSPFLSRC</sequence>
<evidence type="ECO:0000256" key="4">
    <source>
        <dbReference type="SAM" id="Coils"/>
    </source>
</evidence>
<dbReference type="SUPFAM" id="SSF116734">
    <property type="entry name" value="DNA methylase specificity domain"/>
    <property type="match status" value="1"/>
</dbReference>
<evidence type="ECO:0000313" key="7">
    <source>
        <dbReference type="Proteomes" id="UP001287983"/>
    </source>
</evidence>
<dbReference type="GO" id="GO:0016787">
    <property type="term" value="F:hydrolase activity"/>
    <property type="evidence" value="ECO:0007669"/>
    <property type="project" value="UniProtKB-KW"/>
</dbReference>